<keyword evidence="1" id="KW-0472">Membrane</keyword>
<evidence type="ECO:0000313" key="5">
    <source>
        <dbReference type="Proteomes" id="UP001195483"/>
    </source>
</evidence>
<dbReference type="EMBL" id="JAEAOA010000895">
    <property type="protein sequence ID" value="KAK3587919.1"/>
    <property type="molecule type" value="Genomic_DNA"/>
</dbReference>
<feature type="transmembrane region" description="Helical" evidence="1">
    <location>
        <begin position="461"/>
        <end position="482"/>
    </location>
</feature>
<evidence type="ECO:0000256" key="1">
    <source>
        <dbReference type="SAM" id="Phobius"/>
    </source>
</evidence>
<reference evidence="4" key="2">
    <citation type="journal article" date="2021" name="Genome Biol. Evol.">
        <title>Developing a high-quality reference genome for a parasitic bivalve with doubly uniparental inheritance (Bivalvia: Unionida).</title>
        <authorList>
            <person name="Smith C.H."/>
        </authorList>
    </citation>
    <scope>NUCLEOTIDE SEQUENCE</scope>
    <source>
        <strain evidence="4">CHS0354</strain>
        <tissue evidence="4">Mantle</tissue>
    </source>
</reference>
<keyword evidence="2" id="KW-0732">Signal</keyword>
<organism evidence="4 5">
    <name type="scientific">Potamilus streckersoni</name>
    <dbReference type="NCBI Taxonomy" id="2493646"/>
    <lineage>
        <taxon>Eukaryota</taxon>
        <taxon>Metazoa</taxon>
        <taxon>Spiralia</taxon>
        <taxon>Lophotrochozoa</taxon>
        <taxon>Mollusca</taxon>
        <taxon>Bivalvia</taxon>
        <taxon>Autobranchia</taxon>
        <taxon>Heteroconchia</taxon>
        <taxon>Palaeoheterodonta</taxon>
        <taxon>Unionida</taxon>
        <taxon>Unionoidea</taxon>
        <taxon>Unionidae</taxon>
        <taxon>Ambleminae</taxon>
        <taxon>Lampsilini</taxon>
        <taxon>Potamilus</taxon>
    </lineage>
</organism>
<reference evidence="4" key="1">
    <citation type="journal article" date="2021" name="Genome Biol. Evol.">
        <title>A High-Quality Reference Genome for a Parasitic Bivalve with Doubly Uniparental Inheritance (Bivalvia: Unionida).</title>
        <authorList>
            <person name="Smith C.H."/>
        </authorList>
    </citation>
    <scope>NUCLEOTIDE SEQUENCE</scope>
    <source>
        <strain evidence="4">CHS0354</strain>
    </source>
</reference>
<sequence length="621" mass="70888">MSFLRILGYFFIFKACMGDLTLVQKTYIQTYNEQQSLKKPTLKLDTAWLTINVSDNFDLRVYAQSEECWKCADMFITDVLGPGTKTILVNATFGTHLLLRRNLPGNVTEVDVCRFRDKFREGGDYWVFFNYSTYEEGNCVLDIANDPMSAELPILYLFCGLLGLDVLYQIVVYIYRRRRDAQTVRINNTNEDGKKNPDIEMYLPHGKNMELSFIMPTHDHTEAQENVTRKKRLKSLDIFRGLSLCIMMFVNYGGGGYWFFDHPPWNGLTVADLVFPWFVFIMGSSMNFSFKSMRRKQKSSIQIVFKIIKRTVILFGLGIMFNTNWGPVHLKTLRIPGVLQRLSLSYLIVAFIELCLGRKENTHRARAWAPVRDILQYIPEWIAAFSVLAVYLTLTFCLPVPGCPTGYIGPGGLSEGGKYYNCTGGAAQYIDVTILGPNHIYRNPTPKLIYQTSAPYDPEGILGTLSAAFLCFLGLQTGRIFVLHQDHKPRLIRLVIWAAITGAIGAGLCGGSKEEGLIPLNKNLWSVSFSLVTACFANIMLTAMYVVVDILDWWGGEPFIYLGVNPLIAYCLHDIFYRFFPVNWEIENPEHWSLLLKATWDVTIWTVVTYILFRKKIFVAL</sequence>
<dbReference type="AlphaFoldDB" id="A0AAE0S9V0"/>
<feature type="transmembrane region" description="Helical" evidence="1">
    <location>
        <begin position="338"/>
        <end position="356"/>
    </location>
</feature>
<feature type="transmembrane region" description="Helical" evidence="1">
    <location>
        <begin position="494"/>
        <end position="513"/>
    </location>
</feature>
<reference evidence="4" key="3">
    <citation type="submission" date="2023-05" db="EMBL/GenBank/DDBJ databases">
        <authorList>
            <person name="Smith C.H."/>
        </authorList>
    </citation>
    <scope>NUCLEOTIDE SEQUENCE</scope>
    <source>
        <strain evidence="4">CHS0354</strain>
        <tissue evidence="4">Mantle</tissue>
    </source>
</reference>
<comment type="caution">
    <text evidence="4">The sequence shown here is derived from an EMBL/GenBank/DDBJ whole genome shotgun (WGS) entry which is preliminary data.</text>
</comment>
<feature type="chain" id="PRO_5042280766" description="DUF5009 domain-containing protein" evidence="2">
    <location>
        <begin position="19"/>
        <end position="621"/>
    </location>
</feature>
<proteinExistence type="predicted"/>
<feature type="transmembrane region" description="Helical" evidence="1">
    <location>
        <begin position="307"/>
        <end position="326"/>
    </location>
</feature>
<dbReference type="PANTHER" id="PTHR31061:SF24">
    <property type="entry name" value="LD22376P"/>
    <property type="match status" value="1"/>
</dbReference>
<feature type="transmembrane region" description="Helical" evidence="1">
    <location>
        <begin position="377"/>
        <end position="401"/>
    </location>
</feature>
<feature type="transmembrane region" description="Helical" evidence="1">
    <location>
        <begin position="265"/>
        <end position="286"/>
    </location>
</feature>
<accession>A0AAE0S9V0</accession>
<protein>
    <recommendedName>
        <fullName evidence="3">DUF5009 domain-containing protein</fullName>
    </recommendedName>
</protein>
<feature type="transmembrane region" description="Helical" evidence="1">
    <location>
        <begin position="592"/>
        <end position="613"/>
    </location>
</feature>
<name>A0AAE0S9V0_9BIVA</name>
<gene>
    <name evidence="4" type="ORF">CHS0354_014433</name>
</gene>
<keyword evidence="1" id="KW-1133">Transmembrane helix</keyword>
<evidence type="ECO:0000313" key="4">
    <source>
        <dbReference type="EMBL" id="KAK3587919.1"/>
    </source>
</evidence>
<feature type="transmembrane region" description="Helical" evidence="1">
    <location>
        <begin position="238"/>
        <end position="259"/>
    </location>
</feature>
<feature type="transmembrane region" description="Helical" evidence="1">
    <location>
        <begin position="525"/>
        <end position="547"/>
    </location>
</feature>
<dbReference type="Pfam" id="PF16401">
    <property type="entry name" value="DUF5009"/>
    <property type="match status" value="1"/>
</dbReference>
<feature type="signal peptide" evidence="2">
    <location>
        <begin position="1"/>
        <end position="18"/>
    </location>
</feature>
<dbReference type="InterPro" id="IPR032176">
    <property type="entry name" value="DUF5009"/>
</dbReference>
<keyword evidence="1" id="KW-0812">Transmembrane</keyword>
<feature type="domain" description="DUF5009" evidence="3">
    <location>
        <begin position="263"/>
        <end position="325"/>
    </location>
</feature>
<dbReference type="Proteomes" id="UP001195483">
    <property type="component" value="Unassembled WGS sequence"/>
</dbReference>
<dbReference type="PANTHER" id="PTHR31061">
    <property type="entry name" value="LD22376P"/>
    <property type="match status" value="1"/>
</dbReference>
<evidence type="ECO:0000256" key="2">
    <source>
        <dbReference type="SAM" id="SignalP"/>
    </source>
</evidence>
<keyword evidence="5" id="KW-1185">Reference proteome</keyword>
<evidence type="ECO:0000259" key="3">
    <source>
        <dbReference type="Pfam" id="PF16401"/>
    </source>
</evidence>
<feature type="transmembrane region" description="Helical" evidence="1">
    <location>
        <begin position="154"/>
        <end position="175"/>
    </location>
</feature>
<feature type="transmembrane region" description="Helical" evidence="1">
    <location>
        <begin position="559"/>
        <end position="580"/>
    </location>
</feature>